<keyword evidence="10 15" id="KW-0119">Carbohydrate metabolism</keyword>
<dbReference type="GO" id="GO:0008861">
    <property type="term" value="F:formate C-acetyltransferase activity"/>
    <property type="evidence" value="ECO:0007669"/>
    <property type="project" value="UniProtKB-EC"/>
</dbReference>
<evidence type="ECO:0000256" key="2">
    <source>
        <dbReference type="ARBA" id="ARBA00004809"/>
    </source>
</evidence>
<comment type="subcellular location">
    <subcellularLocation>
        <location evidence="1 15">Cytoplasm</location>
    </subcellularLocation>
</comment>
<evidence type="ECO:0000256" key="9">
    <source>
        <dbReference type="ARBA" id="ARBA00022818"/>
    </source>
</evidence>
<comment type="catalytic activity">
    <reaction evidence="13 15">
        <text>formate + acetyl-CoA = pyruvate + CoA</text>
        <dbReference type="Rhea" id="RHEA:11844"/>
        <dbReference type="ChEBI" id="CHEBI:15361"/>
        <dbReference type="ChEBI" id="CHEBI:15740"/>
        <dbReference type="ChEBI" id="CHEBI:57287"/>
        <dbReference type="ChEBI" id="CHEBI:57288"/>
        <dbReference type="EC" id="2.3.1.54"/>
    </reaction>
</comment>
<dbReference type="CDD" id="cd01678">
    <property type="entry name" value="PFL1"/>
    <property type="match status" value="1"/>
</dbReference>
<evidence type="ECO:0000256" key="5">
    <source>
        <dbReference type="ARBA" id="ARBA00013897"/>
    </source>
</evidence>
<evidence type="ECO:0000256" key="4">
    <source>
        <dbReference type="ARBA" id="ARBA00013214"/>
    </source>
</evidence>
<dbReference type="PROSITE" id="PS51554">
    <property type="entry name" value="PFL"/>
    <property type="match status" value="1"/>
</dbReference>
<evidence type="ECO:0000256" key="14">
    <source>
        <dbReference type="PROSITE-ProRule" id="PRU00493"/>
    </source>
</evidence>
<protein>
    <recommendedName>
        <fullName evidence="5 15">Formate acetyltransferase</fullName>
        <ecNumber evidence="4 15">2.3.1.54</ecNumber>
    </recommendedName>
    <alternativeName>
        <fullName evidence="12 15">Pyruvate formate-lyase</fullName>
    </alternativeName>
</protein>
<name>A0ABY5P6S3_9LACT</name>
<dbReference type="InterPro" id="IPR004184">
    <property type="entry name" value="PFL_dom"/>
</dbReference>
<comment type="subunit">
    <text evidence="15">Homodimer.</text>
</comment>
<evidence type="ECO:0000313" key="18">
    <source>
        <dbReference type="EMBL" id="UUX34436.1"/>
    </source>
</evidence>
<dbReference type="EC" id="2.3.1.54" evidence="4 15"/>
<dbReference type="PIRSF" id="PIRSF000379">
    <property type="entry name" value="For_Ac_trans_1"/>
    <property type="match status" value="1"/>
</dbReference>
<evidence type="ECO:0000256" key="15">
    <source>
        <dbReference type="RuleBase" id="RU368075"/>
    </source>
</evidence>
<reference evidence="18 19" key="1">
    <citation type="submission" date="2022-08" db="EMBL/GenBank/DDBJ databases">
        <title>Aerococcaceae sp. nov isolated from spoiled eye mask.</title>
        <authorList>
            <person name="Zhou G."/>
            <person name="Xie X.-B."/>
            <person name="Shi Q.-S."/>
            <person name="Wang Y.-S."/>
            <person name="Wen X."/>
            <person name="Peng H."/>
            <person name="Yang X.-J."/>
            <person name="Tao H.-B."/>
            <person name="Huang X.-M."/>
        </authorList>
    </citation>
    <scope>NUCLEOTIDE SEQUENCE [LARGE SCALE GENOMIC DNA]</scope>
    <source>
        <strain evidence="19">DM20194951</strain>
    </source>
</reference>
<dbReference type="InterPro" id="IPR005949">
    <property type="entry name" value="Form_AcTrfase"/>
</dbReference>
<evidence type="ECO:0000256" key="12">
    <source>
        <dbReference type="ARBA" id="ARBA00031063"/>
    </source>
</evidence>
<dbReference type="Proteomes" id="UP001315967">
    <property type="component" value="Chromosome"/>
</dbReference>
<keyword evidence="8 15" id="KW-0808">Transferase</keyword>
<dbReference type="PROSITE" id="PS00850">
    <property type="entry name" value="GLY_RADICAL_1"/>
    <property type="match status" value="1"/>
</dbReference>
<keyword evidence="6 15" id="KW-0963">Cytoplasm</keyword>
<evidence type="ECO:0000259" key="17">
    <source>
        <dbReference type="PROSITE" id="PS51554"/>
    </source>
</evidence>
<keyword evidence="19" id="KW-1185">Reference proteome</keyword>
<dbReference type="Pfam" id="PF02901">
    <property type="entry name" value="PFL-like"/>
    <property type="match status" value="1"/>
</dbReference>
<feature type="domain" description="Glycine radical" evidence="16">
    <location>
        <begin position="619"/>
        <end position="742"/>
    </location>
</feature>
<proteinExistence type="inferred from homology"/>
<gene>
    <name evidence="18" type="primary">pflB</name>
    <name evidence="18" type="ORF">NRE15_01955</name>
</gene>
<dbReference type="InterPro" id="IPR050244">
    <property type="entry name" value="Auton_GlycylRad_Cofactor"/>
</dbReference>
<keyword evidence="7 15" id="KW-0313">Glucose metabolism</keyword>
<evidence type="ECO:0000256" key="10">
    <source>
        <dbReference type="ARBA" id="ARBA00023277"/>
    </source>
</evidence>
<dbReference type="NCBIfam" id="TIGR01255">
    <property type="entry name" value="pyr_form_ly_1"/>
    <property type="match status" value="1"/>
</dbReference>
<comment type="similarity">
    <text evidence="3 15">Belongs to the glycyl radical enzyme (GRE) family. PFL subfamily.</text>
</comment>
<dbReference type="PROSITE" id="PS51149">
    <property type="entry name" value="GLY_RADICAL_2"/>
    <property type="match status" value="1"/>
</dbReference>
<evidence type="ECO:0000313" key="19">
    <source>
        <dbReference type="Proteomes" id="UP001315967"/>
    </source>
</evidence>
<evidence type="ECO:0000259" key="16">
    <source>
        <dbReference type="PROSITE" id="PS51149"/>
    </source>
</evidence>
<organism evidence="18 19">
    <name type="scientific">Fundicoccus culcitae</name>
    <dbReference type="NCBI Taxonomy" id="2969821"/>
    <lineage>
        <taxon>Bacteria</taxon>
        <taxon>Bacillati</taxon>
        <taxon>Bacillota</taxon>
        <taxon>Bacilli</taxon>
        <taxon>Lactobacillales</taxon>
        <taxon>Aerococcaceae</taxon>
        <taxon>Fundicoccus</taxon>
    </lineage>
</organism>
<evidence type="ECO:0000256" key="6">
    <source>
        <dbReference type="ARBA" id="ARBA00022490"/>
    </source>
</evidence>
<comment type="pathway">
    <text evidence="2 15">Fermentation; pyruvate fermentation; formate from pyruvate: step 1/1.</text>
</comment>
<evidence type="ECO:0000256" key="1">
    <source>
        <dbReference type="ARBA" id="ARBA00004496"/>
    </source>
</evidence>
<keyword evidence="11 15" id="KW-0012">Acyltransferase</keyword>
<dbReference type="EMBL" id="CP102453">
    <property type="protein sequence ID" value="UUX34436.1"/>
    <property type="molecule type" value="Genomic_DNA"/>
</dbReference>
<sequence length="742" mass="83446">MEQWQGFKGTTWQNEINVRDFIQENYTLYEGDDSFLAGPTQATTDLWDQVMDLTRQEREAGGVLDMDTKVVSTITSHGAGYLNKDTEKIVGVQTDKPFKRSLQPFGGIRMSEQALKSYGYEIDPEVSKVFTDYRKTHNQGVFDAYTPEMRAARKSGIITGLPDAYGRGRIIGDYRRVALYGIDRLMEEKAKDFENIGYGTMSNDVIQLREEVNEQYRALKELKELGSIYGFDISKPAQTAQEAFQWLYFGYLAAIKEQNGAAMSLGRTSTFLDIYIERDLAEGRLTEETAQELVDHFVMKLRLVKFARTPDYNELFSGDPTWVTESIGGMGVDGRPLVTKNSFRFLHTLTNLGPAPEPNLTILWSPNLPESFKNFAAKMSIQSSAIQYENDEVMRPIYGDDYAIACCVSAMEVGKQMQFFGARANLAKALLYAINGGVDEKSKEQVAPAYQGITSEYLDYDEVMEKYDTMLEWLAGLYINSLNIIHYMHDKYSYERVQMAVQDTDMKRTMATGIAGFSVAIDSLSAIKYAKVKTIRDEDGIVVDYEVEGEFPKYGNNDDRVDQIGVDLLKSFMSKVKKHPTYRNAVHTTSILTITSNVVYGKKTGNTPDGRRAGEPFAPGANPMHGRDTHGALASLMSVAKMPYKYSLDGISNTFSIIPKALGKDDATQQENLSSLLDGYSQKGGHHLNVNVFNRDTLLDAMEHPENYPQLTIRVSGYAVNFIKLTREQQLDVINRTMHSSM</sequence>
<dbReference type="SUPFAM" id="SSF51998">
    <property type="entry name" value="PFL-like glycyl radical enzymes"/>
    <property type="match status" value="1"/>
</dbReference>
<evidence type="ECO:0000256" key="3">
    <source>
        <dbReference type="ARBA" id="ARBA00008375"/>
    </source>
</evidence>
<evidence type="ECO:0000256" key="7">
    <source>
        <dbReference type="ARBA" id="ARBA00022526"/>
    </source>
</evidence>
<dbReference type="RefSeq" id="WP_313793939.1">
    <property type="nucleotide sequence ID" value="NZ_CP102453.1"/>
</dbReference>
<dbReference type="InterPro" id="IPR019777">
    <property type="entry name" value="Form_AcTrfase_GR_CS"/>
</dbReference>
<evidence type="ECO:0000256" key="8">
    <source>
        <dbReference type="ARBA" id="ARBA00022679"/>
    </source>
</evidence>
<dbReference type="Gene3D" id="3.20.70.20">
    <property type="match status" value="1"/>
</dbReference>
<dbReference type="Pfam" id="PF01228">
    <property type="entry name" value="Gly_radical"/>
    <property type="match status" value="1"/>
</dbReference>
<evidence type="ECO:0000256" key="11">
    <source>
        <dbReference type="ARBA" id="ARBA00023315"/>
    </source>
</evidence>
<feature type="modified residue" description="Glycine radical" evidence="14">
    <location>
        <position position="717"/>
    </location>
</feature>
<feature type="domain" description="PFL" evidence="17">
    <location>
        <begin position="1"/>
        <end position="612"/>
    </location>
</feature>
<dbReference type="PANTHER" id="PTHR30191">
    <property type="entry name" value="FORMATE ACETYLTRANSFERASE"/>
    <property type="match status" value="1"/>
</dbReference>
<evidence type="ECO:0000256" key="13">
    <source>
        <dbReference type="ARBA" id="ARBA00049029"/>
    </source>
</evidence>
<dbReference type="InterPro" id="IPR001150">
    <property type="entry name" value="Gly_radical"/>
</dbReference>
<accession>A0ABY5P6S3</accession>
<keyword evidence="9 14" id="KW-0556">Organic radical</keyword>
<dbReference type="PANTHER" id="PTHR30191:SF0">
    <property type="entry name" value="FORMATE ACETYLTRANSFERASE 1"/>
    <property type="match status" value="1"/>
</dbReference>